<evidence type="ECO:0000259" key="1">
    <source>
        <dbReference type="Pfam" id="PF22979"/>
    </source>
</evidence>
<dbReference type="InterPro" id="IPR055121">
    <property type="entry name" value="HTH_69"/>
</dbReference>
<dbReference type="RefSeq" id="XP_036359448.1">
    <property type="nucleotide sequence ID" value="XM_036503555.1"/>
</dbReference>
<accession>A0A6P7SG78</accession>
<dbReference type="SUPFAM" id="SSF53167">
    <property type="entry name" value="Purine and uridine phosphorylases"/>
    <property type="match status" value="1"/>
</dbReference>
<reference evidence="3 4" key="1">
    <citation type="submission" date="2025-08" db="UniProtKB">
        <authorList>
            <consortium name="RefSeq"/>
        </authorList>
    </citation>
    <scope>IDENTIFICATION</scope>
</reference>
<gene>
    <name evidence="3 4" type="primary">LOC115212809</name>
</gene>
<dbReference type="InterPro" id="IPR035994">
    <property type="entry name" value="Nucleoside_phosphorylase_sf"/>
</dbReference>
<evidence type="ECO:0000313" key="2">
    <source>
        <dbReference type="Proteomes" id="UP000515154"/>
    </source>
</evidence>
<keyword evidence="2" id="KW-1185">Reference proteome</keyword>
<name>A0A6P7SG78_9MOLL</name>
<dbReference type="AlphaFoldDB" id="A0A6P7SG78"/>
<dbReference type="GO" id="GO:0009116">
    <property type="term" value="P:nucleoside metabolic process"/>
    <property type="evidence" value="ECO:0007669"/>
    <property type="project" value="InterPro"/>
</dbReference>
<dbReference type="RefSeq" id="XP_029637382.1">
    <property type="nucleotide sequence ID" value="XM_029781522.2"/>
</dbReference>
<evidence type="ECO:0000313" key="4">
    <source>
        <dbReference type="RefSeq" id="XP_036359448.1"/>
    </source>
</evidence>
<dbReference type="PANTHER" id="PTHR47705:SF1">
    <property type="entry name" value="PNP_UDP_1 DOMAIN-CONTAINING PROTEIN"/>
    <property type="match status" value="1"/>
</dbReference>
<sequence>MADTQEGSNFDYIVMTPTKKGEATHIKIERKKRLTFEDQKVAHIGGGEHKGLVINNQTADDDDNLGKPQLQLGFACFLVDQKTGDHLVETRKLKFWYVDGTEYLDQVTRAYDFFKELIRPDDFPRDYVGFIKKCMKQMQGPIYTQIRRVELSMQQLDQSEAPLSPEVKVETTVMRDHEIPQTIVYESKLPPPPPPVTEEEKIEAVQITSAEECPLPDIIEDERPLPDVIEEEIQTTYRKAENLPPPSFMVEEVVNDADIEEDLPPPVGVVEEVVSDVDVDVEEDLPPPIDEVEEVSDIDFDEDLPPPVGVVEEVVSDIDPDAEEVISDTEIDDIFFFLSEDKFSAPIIVGMTADGLPKIDNRPKDEILREKMLHILESAYPNILAVEDICRITAADEVMVREQLKELHTRNLVTEMEQGGFMRHVLDEKSEVQLVKQMPTIAANQQPTIAIITAMYYEKLAVDAMMENKTTYMKYKTEGESNVYTIGFIGEHKVVSTKLPAIGHARSAQISSGNTTTRLLGTFQNIEHVFVVGVAGGVPYYTDYYKHVRLGDVVISRGEDRDVIYYYCEKILKNKSGDLQYLHKTFAPKDSSLQQTARKIVETSKNNPESKPWELYLEEGQKLLQGQEVHFMRPSSTTDRLYMNIGEDNVIEVEHPQPPEEIASNFDPDKPRVHYGVLGSGRPVVKSDAIRLDFAGKYNIKAFDTEFDQVLESIIGNRKDSFMFIRGISDYTDGSKNKEWQPYAALTAAAFMKTIIKALTNPLVDDF</sequence>
<organism evidence="2 3">
    <name type="scientific">Octopus sinensis</name>
    <name type="common">East Asian common octopus</name>
    <dbReference type="NCBI Taxonomy" id="2607531"/>
    <lineage>
        <taxon>Eukaryota</taxon>
        <taxon>Metazoa</taxon>
        <taxon>Spiralia</taxon>
        <taxon>Lophotrochozoa</taxon>
        <taxon>Mollusca</taxon>
        <taxon>Cephalopoda</taxon>
        <taxon>Coleoidea</taxon>
        <taxon>Octopodiformes</taxon>
        <taxon>Octopoda</taxon>
        <taxon>Incirrata</taxon>
        <taxon>Octopodidae</taxon>
        <taxon>Octopus</taxon>
    </lineage>
</organism>
<proteinExistence type="predicted"/>
<dbReference type="Gene3D" id="3.40.50.1580">
    <property type="entry name" value="Nucleoside phosphorylase domain"/>
    <property type="match status" value="1"/>
</dbReference>
<feature type="domain" description="Winged helix-turn-helix" evidence="1">
    <location>
        <begin position="364"/>
        <end position="423"/>
    </location>
</feature>
<evidence type="ECO:0000313" key="3">
    <source>
        <dbReference type="RefSeq" id="XP_029637382.1"/>
    </source>
</evidence>
<protein>
    <submittedName>
        <fullName evidence="3 4">Uncharacterized protein LOC115212809 isoform X1</fullName>
    </submittedName>
</protein>
<dbReference type="KEGG" id="osn:115212809"/>
<dbReference type="Pfam" id="PF22979">
    <property type="entry name" value="HTH_69"/>
    <property type="match status" value="1"/>
</dbReference>
<dbReference type="GO" id="GO:0003824">
    <property type="term" value="F:catalytic activity"/>
    <property type="evidence" value="ECO:0007669"/>
    <property type="project" value="InterPro"/>
</dbReference>
<dbReference type="Proteomes" id="UP000515154">
    <property type="component" value="Linkage group LG6"/>
</dbReference>
<dbReference type="PANTHER" id="PTHR47705">
    <property type="entry name" value="AGAP000321-PA"/>
    <property type="match status" value="1"/>
</dbReference>